<dbReference type="EMBL" id="WWCW01000113">
    <property type="protein sequence ID" value="MYM90301.1"/>
    <property type="molecule type" value="Genomic_DNA"/>
</dbReference>
<evidence type="ECO:0000313" key="8">
    <source>
        <dbReference type="Proteomes" id="UP000470302"/>
    </source>
</evidence>
<dbReference type="NCBIfam" id="TIGR01352">
    <property type="entry name" value="tonB_Cterm"/>
    <property type="match status" value="1"/>
</dbReference>
<evidence type="ECO:0000256" key="1">
    <source>
        <dbReference type="ARBA" id="ARBA00004167"/>
    </source>
</evidence>
<dbReference type="AlphaFoldDB" id="A0A845G8W0"/>
<dbReference type="Pfam" id="PF03544">
    <property type="entry name" value="TonB_C"/>
    <property type="match status" value="1"/>
</dbReference>
<organism evidence="7 8">
    <name type="scientific">Duganella vulcania</name>
    <dbReference type="NCBI Taxonomy" id="2692166"/>
    <lineage>
        <taxon>Bacteria</taxon>
        <taxon>Pseudomonadati</taxon>
        <taxon>Pseudomonadota</taxon>
        <taxon>Betaproteobacteria</taxon>
        <taxon>Burkholderiales</taxon>
        <taxon>Oxalobacteraceae</taxon>
        <taxon>Telluria group</taxon>
        <taxon>Duganella</taxon>
    </lineage>
</organism>
<evidence type="ECO:0000256" key="3">
    <source>
        <dbReference type="ARBA" id="ARBA00022989"/>
    </source>
</evidence>
<feature type="signal peptide" evidence="5">
    <location>
        <begin position="1"/>
        <end position="25"/>
    </location>
</feature>
<comment type="caution">
    <text evidence="7">The sequence shown here is derived from an EMBL/GenBank/DDBJ whole genome shotgun (WGS) entry which is preliminary data.</text>
</comment>
<evidence type="ECO:0000259" key="6">
    <source>
        <dbReference type="PROSITE" id="PS52015"/>
    </source>
</evidence>
<dbReference type="RefSeq" id="WP_161099104.1">
    <property type="nucleotide sequence ID" value="NZ_WWCW01000113.1"/>
</dbReference>
<evidence type="ECO:0000256" key="2">
    <source>
        <dbReference type="ARBA" id="ARBA00022692"/>
    </source>
</evidence>
<sequence>MFTKISASAVASALVLSLVSGVASAGDILSRFDKETCGAPDYTAAWLGEEQQGDVKVKLLVSPDGTVTDAKLVESSGYATLDKASLRASTKCKFKPVAKDSDIAQGWVNVRYTWVIN</sequence>
<evidence type="ECO:0000256" key="5">
    <source>
        <dbReference type="SAM" id="SignalP"/>
    </source>
</evidence>
<comment type="subcellular location">
    <subcellularLocation>
        <location evidence="1">Membrane</location>
        <topology evidence="1">Single-pass membrane protein</topology>
    </subcellularLocation>
</comment>
<keyword evidence="4" id="KW-0472">Membrane</keyword>
<proteinExistence type="predicted"/>
<evidence type="ECO:0000256" key="4">
    <source>
        <dbReference type="ARBA" id="ARBA00023136"/>
    </source>
</evidence>
<dbReference type="Gene3D" id="3.30.1150.10">
    <property type="match status" value="1"/>
</dbReference>
<evidence type="ECO:0000313" key="7">
    <source>
        <dbReference type="EMBL" id="MYM90301.1"/>
    </source>
</evidence>
<feature type="domain" description="TonB C-terminal" evidence="6">
    <location>
        <begin position="27"/>
        <end position="117"/>
    </location>
</feature>
<accession>A0A845G8W0</accession>
<keyword evidence="2" id="KW-0812">Transmembrane</keyword>
<dbReference type="InterPro" id="IPR037682">
    <property type="entry name" value="TonB_C"/>
</dbReference>
<keyword evidence="5" id="KW-0732">Signal</keyword>
<keyword evidence="3" id="KW-1133">Transmembrane helix</keyword>
<dbReference type="SUPFAM" id="SSF74653">
    <property type="entry name" value="TolA/TonB C-terminal domain"/>
    <property type="match status" value="1"/>
</dbReference>
<dbReference type="Proteomes" id="UP000470302">
    <property type="component" value="Unassembled WGS sequence"/>
</dbReference>
<name>A0A845G8W0_9BURK</name>
<dbReference type="PROSITE" id="PS52015">
    <property type="entry name" value="TONB_CTD"/>
    <property type="match status" value="1"/>
</dbReference>
<reference evidence="7 8" key="1">
    <citation type="submission" date="2020-01" db="EMBL/GenBank/DDBJ databases">
        <title>Novel species isolated from a subtropical stream in China.</title>
        <authorList>
            <person name="Lu H."/>
        </authorList>
    </citation>
    <scope>NUCLEOTIDE SEQUENCE [LARGE SCALE GENOMIC DNA]</scope>
    <source>
        <strain evidence="7 8">FT82W</strain>
    </source>
</reference>
<dbReference type="GO" id="GO:0016020">
    <property type="term" value="C:membrane"/>
    <property type="evidence" value="ECO:0007669"/>
    <property type="project" value="UniProtKB-SubCell"/>
</dbReference>
<dbReference type="InterPro" id="IPR006260">
    <property type="entry name" value="TonB/TolA_C"/>
</dbReference>
<feature type="chain" id="PRO_5032515779" evidence="5">
    <location>
        <begin position="26"/>
        <end position="117"/>
    </location>
</feature>
<dbReference type="GO" id="GO:0055085">
    <property type="term" value="P:transmembrane transport"/>
    <property type="evidence" value="ECO:0007669"/>
    <property type="project" value="InterPro"/>
</dbReference>
<gene>
    <name evidence="7" type="ORF">GTP91_24405</name>
</gene>
<protein>
    <submittedName>
        <fullName evidence="7">TonB family protein</fullName>
    </submittedName>
</protein>